<dbReference type="Proteomes" id="UP000266841">
    <property type="component" value="Unassembled WGS sequence"/>
</dbReference>
<gene>
    <name evidence="2" type="ORF">THAOC_25453</name>
</gene>
<protein>
    <submittedName>
        <fullName evidence="2">Uncharacterized protein</fullName>
    </submittedName>
</protein>
<feature type="region of interest" description="Disordered" evidence="1">
    <location>
        <begin position="76"/>
        <end position="126"/>
    </location>
</feature>
<evidence type="ECO:0000256" key="1">
    <source>
        <dbReference type="SAM" id="MobiDB-lite"/>
    </source>
</evidence>
<accession>K0RP68</accession>
<keyword evidence="3" id="KW-1185">Reference proteome</keyword>
<reference evidence="2 3" key="1">
    <citation type="journal article" date="2012" name="Genome Biol.">
        <title>Genome and low-iron response of an oceanic diatom adapted to chronic iron limitation.</title>
        <authorList>
            <person name="Lommer M."/>
            <person name="Specht M."/>
            <person name="Roy A.S."/>
            <person name="Kraemer L."/>
            <person name="Andreson R."/>
            <person name="Gutowska M.A."/>
            <person name="Wolf J."/>
            <person name="Bergner S.V."/>
            <person name="Schilhabel M.B."/>
            <person name="Klostermeier U.C."/>
            <person name="Beiko R.G."/>
            <person name="Rosenstiel P."/>
            <person name="Hippler M."/>
            <person name="Laroche J."/>
        </authorList>
    </citation>
    <scope>NUCLEOTIDE SEQUENCE [LARGE SCALE GENOMIC DNA]</scope>
    <source>
        <strain evidence="2 3">CCMP1005</strain>
    </source>
</reference>
<dbReference type="AlphaFoldDB" id="K0RP68"/>
<name>K0RP68_THAOC</name>
<evidence type="ECO:0000313" key="2">
    <source>
        <dbReference type="EMBL" id="EJK54880.1"/>
    </source>
</evidence>
<evidence type="ECO:0000313" key="3">
    <source>
        <dbReference type="Proteomes" id="UP000266841"/>
    </source>
</evidence>
<dbReference type="EMBL" id="AGNL01035132">
    <property type="protein sequence ID" value="EJK54880.1"/>
    <property type="molecule type" value="Genomic_DNA"/>
</dbReference>
<feature type="compositionally biased region" description="Basic and acidic residues" evidence="1">
    <location>
        <begin position="76"/>
        <end position="99"/>
    </location>
</feature>
<proteinExistence type="predicted"/>
<organism evidence="2 3">
    <name type="scientific">Thalassiosira oceanica</name>
    <name type="common">Marine diatom</name>
    <dbReference type="NCBI Taxonomy" id="159749"/>
    <lineage>
        <taxon>Eukaryota</taxon>
        <taxon>Sar</taxon>
        <taxon>Stramenopiles</taxon>
        <taxon>Ochrophyta</taxon>
        <taxon>Bacillariophyta</taxon>
        <taxon>Coscinodiscophyceae</taxon>
        <taxon>Thalassiosirophycidae</taxon>
        <taxon>Thalassiosirales</taxon>
        <taxon>Thalassiosiraceae</taxon>
        <taxon>Thalassiosira</taxon>
    </lineage>
</organism>
<comment type="caution">
    <text evidence="2">The sequence shown here is derived from an EMBL/GenBank/DDBJ whole genome shotgun (WGS) entry which is preliminary data.</text>
</comment>
<sequence>MFLLDSRPSPPPPALLTQRDLSASRLVDVLGSSRLIGMLSGVLSGRRKGLSRRSLGEDRRTMVRIIDKIIARREEYAWERDHQPPNDDVGGDQRHDPSKIEPPGWDGDCDEAQQQDPNKDIKPGWYYSFEYFPPKTEAGVGQPADQD</sequence>